<dbReference type="EMBL" id="JAHLQK010000003">
    <property type="protein sequence ID" value="MBU5676553.1"/>
    <property type="molecule type" value="Genomic_DNA"/>
</dbReference>
<sequence length="259" mass="30161">MKKAIIVVSFGTTYELTRKLCIESIENRIKEKYEDFLVVRAFTSQMVINKLKKRDNYFVDNPMEALYRIKEEKIYNIFIQPLHIIPGYEYEKLLKQVERFNSENSDFNIKIGKPLLYADSDYIKVVEALDLDGNNKDKAIVFMGHGTEHSADNAYIKLEETFNERWYKNIYIGTVEGNKTIDDIVCHLRENNIKKVDLMPFMLVAGDHAINDMASEEEDSWRSRLVSEGIETNIVLKGLGEVEGIQNIYMEHLEDILTK</sequence>
<dbReference type="Proteomes" id="UP000779508">
    <property type="component" value="Unassembled WGS sequence"/>
</dbReference>
<name>A0ABS6G249_9FIRM</name>
<dbReference type="RefSeq" id="WP_216416420.1">
    <property type="nucleotide sequence ID" value="NZ_JAHLQK010000003.1"/>
</dbReference>
<reference evidence="1 2" key="1">
    <citation type="submission" date="2021-06" db="EMBL/GenBank/DDBJ databases">
        <authorList>
            <person name="Sun Q."/>
            <person name="Li D."/>
        </authorList>
    </citation>
    <scope>NUCLEOTIDE SEQUENCE [LARGE SCALE GENOMIC DNA]</scope>
    <source>
        <strain evidence="1 2">MSJ-5</strain>
    </source>
</reference>
<organism evidence="1 2">
    <name type="scientific">Alkaliphilus flagellatus</name>
    <dbReference type="NCBI Taxonomy" id="2841507"/>
    <lineage>
        <taxon>Bacteria</taxon>
        <taxon>Bacillati</taxon>
        <taxon>Bacillota</taxon>
        <taxon>Clostridia</taxon>
        <taxon>Peptostreptococcales</taxon>
        <taxon>Natronincolaceae</taxon>
        <taxon>Alkaliphilus</taxon>
    </lineage>
</organism>
<gene>
    <name evidence="1" type="ORF">KQI88_09000</name>
</gene>
<dbReference type="InterPro" id="IPR010388">
    <property type="entry name" value="Anaerobic_Co-chelatase"/>
</dbReference>
<evidence type="ECO:0000313" key="2">
    <source>
        <dbReference type="Proteomes" id="UP000779508"/>
    </source>
</evidence>
<accession>A0ABS6G249</accession>
<dbReference type="CDD" id="cd03413">
    <property type="entry name" value="CbiK_C"/>
    <property type="match status" value="1"/>
</dbReference>
<comment type="caution">
    <text evidence="1">The sequence shown here is derived from an EMBL/GenBank/DDBJ whole genome shotgun (WGS) entry which is preliminary data.</text>
</comment>
<dbReference type="PIRSF" id="PIRSF033579">
    <property type="entry name" value="Anaer_Co_chel"/>
    <property type="match status" value="1"/>
</dbReference>
<dbReference type="CDD" id="cd03412">
    <property type="entry name" value="CbiK_N"/>
    <property type="match status" value="1"/>
</dbReference>
<evidence type="ECO:0000313" key="1">
    <source>
        <dbReference type="EMBL" id="MBU5676553.1"/>
    </source>
</evidence>
<keyword evidence="2" id="KW-1185">Reference proteome</keyword>
<protein>
    <submittedName>
        <fullName evidence="1">Sirohydrochlorin cobaltochelatase</fullName>
    </submittedName>
</protein>
<dbReference type="Pfam" id="PF06180">
    <property type="entry name" value="CbiK"/>
    <property type="match status" value="1"/>
</dbReference>
<proteinExistence type="predicted"/>